<evidence type="ECO:0000259" key="1">
    <source>
        <dbReference type="Pfam" id="PF13358"/>
    </source>
</evidence>
<dbReference type="OrthoDB" id="2375382at2"/>
<dbReference type="EMBL" id="SSOB01000056">
    <property type="protein sequence ID" value="THF73418.1"/>
    <property type="molecule type" value="Genomic_DNA"/>
</dbReference>
<dbReference type="Pfam" id="PF13358">
    <property type="entry name" value="DDE_3"/>
    <property type="match status" value="1"/>
</dbReference>
<gene>
    <name evidence="2" type="ORF">E6C55_29440</name>
</gene>
<evidence type="ECO:0000313" key="3">
    <source>
        <dbReference type="Proteomes" id="UP000310636"/>
    </source>
</evidence>
<sequence length="213" mass="24581">MHQLGVHIHSIDEMTGIQALERAHPTLPMKPGLEERCEFEYIRHGTQCLIANLEVATGEVTSPSVGDTRTEVDFAAYLDTLISQDPQGEWIFITDQLNTHQSEAVVRLVARYGEFKEELGVKGKSGILATMASRAEFLTDRTHRIRFIYTPKHSSWLNQIEIWFSILMRRLLKRGSFLSKEDLKSKILKFIDYFNQTMAKPFQWTYRGKPLHV</sequence>
<organism evidence="2 3">
    <name type="scientific">Cohnella fermenti</name>
    <dbReference type="NCBI Taxonomy" id="2565925"/>
    <lineage>
        <taxon>Bacteria</taxon>
        <taxon>Bacillati</taxon>
        <taxon>Bacillota</taxon>
        <taxon>Bacilli</taxon>
        <taxon>Bacillales</taxon>
        <taxon>Paenibacillaceae</taxon>
        <taxon>Cohnella</taxon>
    </lineage>
</organism>
<dbReference type="GO" id="GO:0003676">
    <property type="term" value="F:nucleic acid binding"/>
    <property type="evidence" value="ECO:0007669"/>
    <property type="project" value="InterPro"/>
</dbReference>
<dbReference type="InterPro" id="IPR038717">
    <property type="entry name" value="Tc1-like_DDE_dom"/>
</dbReference>
<protein>
    <submittedName>
        <fullName evidence="2">Transposase</fullName>
    </submittedName>
</protein>
<feature type="domain" description="Tc1-like transposase DDE" evidence="1">
    <location>
        <begin position="10"/>
        <end position="184"/>
    </location>
</feature>
<dbReference type="Proteomes" id="UP000310636">
    <property type="component" value="Unassembled WGS sequence"/>
</dbReference>
<keyword evidence="3" id="KW-1185">Reference proteome</keyword>
<dbReference type="InterPro" id="IPR036397">
    <property type="entry name" value="RNaseH_sf"/>
</dbReference>
<reference evidence="2 3" key="1">
    <citation type="submission" date="2019-04" db="EMBL/GenBank/DDBJ databases">
        <title>Cohnella sp. nov. isolated from preserved vegetables.</title>
        <authorList>
            <person name="Lin S.-Y."/>
            <person name="Hung M.-H."/>
            <person name="Young C.-C."/>
        </authorList>
    </citation>
    <scope>NUCLEOTIDE SEQUENCE [LARGE SCALE GENOMIC DNA]</scope>
    <source>
        <strain evidence="2 3">CC-MHH1044</strain>
    </source>
</reference>
<name>A0A4S4BG90_9BACL</name>
<evidence type="ECO:0000313" key="2">
    <source>
        <dbReference type="EMBL" id="THF73418.1"/>
    </source>
</evidence>
<comment type="caution">
    <text evidence="2">The sequence shown here is derived from an EMBL/GenBank/DDBJ whole genome shotgun (WGS) entry which is preliminary data.</text>
</comment>
<accession>A0A4S4BG90</accession>
<dbReference type="AlphaFoldDB" id="A0A4S4BG90"/>
<proteinExistence type="predicted"/>
<dbReference type="Gene3D" id="3.30.420.10">
    <property type="entry name" value="Ribonuclease H-like superfamily/Ribonuclease H"/>
    <property type="match status" value="1"/>
</dbReference>